<proteinExistence type="predicted"/>
<accession>A0A1I7W975</accession>
<dbReference type="WBParaSite" id="Hba_01206">
    <property type="protein sequence ID" value="Hba_01206"/>
    <property type="gene ID" value="Hba_01206"/>
</dbReference>
<dbReference type="AlphaFoldDB" id="A0A1I7W975"/>
<protein>
    <submittedName>
        <fullName evidence="2">Transposase</fullName>
    </submittedName>
</protein>
<sequence length="117" mass="13234">MCAMTLRFANVDYKKFRVELLQQPGFKARIQKVKKWTFFQFLAISMCLLSLKHFFDGGGCSSFVGKVGGTQHQIAVLFNVISLVIRSQASRAGSVPLRDEVACLCVKRVDRTWRTIS</sequence>
<keyword evidence="1" id="KW-1185">Reference proteome</keyword>
<reference evidence="2" key="1">
    <citation type="submission" date="2016-11" db="UniProtKB">
        <authorList>
            <consortium name="WormBaseParasite"/>
        </authorList>
    </citation>
    <scope>IDENTIFICATION</scope>
</reference>
<evidence type="ECO:0000313" key="1">
    <source>
        <dbReference type="Proteomes" id="UP000095283"/>
    </source>
</evidence>
<organism evidence="1 2">
    <name type="scientific">Heterorhabditis bacteriophora</name>
    <name type="common">Entomopathogenic nematode worm</name>
    <dbReference type="NCBI Taxonomy" id="37862"/>
    <lineage>
        <taxon>Eukaryota</taxon>
        <taxon>Metazoa</taxon>
        <taxon>Ecdysozoa</taxon>
        <taxon>Nematoda</taxon>
        <taxon>Chromadorea</taxon>
        <taxon>Rhabditida</taxon>
        <taxon>Rhabditina</taxon>
        <taxon>Rhabditomorpha</taxon>
        <taxon>Strongyloidea</taxon>
        <taxon>Heterorhabditidae</taxon>
        <taxon>Heterorhabditis</taxon>
    </lineage>
</organism>
<name>A0A1I7W975_HETBA</name>
<evidence type="ECO:0000313" key="2">
    <source>
        <dbReference type="WBParaSite" id="Hba_01206"/>
    </source>
</evidence>
<dbReference type="Proteomes" id="UP000095283">
    <property type="component" value="Unplaced"/>
</dbReference>